<feature type="transmembrane region" description="Helical" evidence="7">
    <location>
        <begin position="27"/>
        <end position="50"/>
    </location>
</feature>
<evidence type="ECO:0000256" key="3">
    <source>
        <dbReference type="ARBA" id="ARBA00022692"/>
    </source>
</evidence>
<keyword evidence="6 7" id="KW-0472">Membrane</keyword>
<evidence type="ECO:0000256" key="5">
    <source>
        <dbReference type="ARBA" id="ARBA00022989"/>
    </source>
</evidence>
<keyword evidence="9" id="KW-1185">Reference proteome</keyword>
<evidence type="ECO:0000313" key="8">
    <source>
        <dbReference type="EMBL" id="CAG9318448.1"/>
    </source>
</evidence>
<gene>
    <name evidence="8" type="ORF">BSTOLATCC_MIC20922</name>
</gene>
<organism evidence="8 9">
    <name type="scientific">Blepharisma stoltei</name>
    <dbReference type="NCBI Taxonomy" id="1481888"/>
    <lineage>
        <taxon>Eukaryota</taxon>
        <taxon>Sar</taxon>
        <taxon>Alveolata</taxon>
        <taxon>Ciliophora</taxon>
        <taxon>Postciliodesmatophora</taxon>
        <taxon>Heterotrichea</taxon>
        <taxon>Heterotrichida</taxon>
        <taxon>Blepharismidae</taxon>
        <taxon>Blepharisma</taxon>
    </lineage>
</organism>
<keyword evidence="3 7" id="KW-0812">Transmembrane</keyword>
<dbReference type="InterPro" id="IPR035952">
    <property type="entry name" value="Rhomboid-like_sf"/>
</dbReference>
<dbReference type="Pfam" id="PF04511">
    <property type="entry name" value="DER1"/>
    <property type="match status" value="1"/>
</dbReference>
<proteinExistence type="inferred from homology"/>
<dbReference type="GO" id="GO:0005789">
    <property type="term" value="C:endoplasmic reticulum membrane"/>
    <property type="evidence" value="ECO:0007669"/>
    <property type="project" value="UniProtKB-SubCell"/>
</dbReference>
<reference evidence="8" key="1">
    <citation type="submission" date="2021-09" db="EMBL/GenBank/DDBJ databases">
        <authorList>
            <consortium name="AG Swart"/>
            <person name="Singh M."/>
            <person name="Singh A."/>
            <person name="Seah K."/>
            <person name="Emmerich C."/>
        </authorList>
    </citation>
    <scope>NUCLEOTIDE SEQUENCE</scope>
    <source>
        <strain evidence="8">ATCC30299</strain>
    </source>
</reference>
<comment type="function">
    <text evidence="7">May be involved in the degradation of misfolded endoplasmic reticulum (ER) luminal proteins.</text>
</comment>
<dbReference type="Proteomes" id="UP001162131">
    <property type="component" value="Unassembled WGS sequence"/>
</dbReference>
<comment type="caution">
    <text evidence="8">The sequence shown here is derived from an EMBL/GenBank/DDBJ whole genome shotgun (WGS) entry which is preliminary data.</text>
</comment>
<dbReference type="InterPro" id="IPR007599">
    <property type="entry name" value="DER1"/>
</dbReference>
<keyword evidence="5 7" id="KW-1133">Transmembrane helix</keyword>
<evidence type="ECO:0000256" key="2">
    <source>
        <dbReference type="ARBA" id="ARBA00008917"/>
    </source>
</evidence>
<dbReference type="AlphaFoldDB" id="A0AAU9J9N6"/>
<protein>
    <recommendedName>
        <fullName evidence="7">Derlin</fullName>
    </recommendedName>
</protein>
<evidence type="ECO:0000256" key="1">
    <source>
        <dbReference type="ARBA" id="ARBA00004477"/>
    </source>
</evidence>
<name>A0AAU9J9N6_9CILI</name>
<evidence type="ECO:0000313" key="9">
    <source>
        <dbReference type="Proteomes" id="UP001162131"/>
    </source>
</evidence>
<feature type="transmembrane region" description="Helical" evidence="7">
    <location>
        <begin position="62"/>
        <end position="80"/>
    </location>
</feature>
<keyword evidence="4 7" id="KW-0256">Endoplasmic reticulum</keyword>
<evidence type="ECO:0000256" key="6">
    <source>
        <dbReference type="ARBA" id="ARBA00023136"/>
    </source>
</evidence>
<feature type="transmembrane region" description="Helical" evidence="7">
    <location>
        <begin position="176"/>
        <end position="201"/>
    </location>
</feature>
<dbReference type="GO" id="GO:0006950">
    <property type="term" value="P:response to stress"/>
    <property type="evidence" value="ECO:0007669"/>
    <property type="project" value="UniProtKB-ARBA"/>
</dbReference>
<dbReference type="SUPFAM" id="SSF144091">
    <property type="entry name" value="Rhomboid-like"/>
    <property type="match status" value="1"/>
</dbReference>
<feature type="transmembrane region" description="Helical" evidence="7">
    <location>
        <begin position="101"/>
        <end position="126"/>
    </location>
</feature>
<accession>A0AAU9J9N6</accession>
<comment type="similarity">
    <text evidence="2 7">Belongs to the derlin family.</text>
</comment>
<comment type="subcellular location">
    <subcellularLocation>
        <location evidence="1 7">Endoplasmic reticulum membrane</location>
        <topology evidence="1 7">Multi-pass membrane protein</topology>
    </subcellularLocation>
</comment>
<dbReference type="EMBL" id="CAJZBQ010000020">
    <property type="protein sequence ID" value="CAG9318448.1"/>
    <property type="molecule type" value="Genomic_DNA"/>
</dbReference>
<evidence type="ECO:0000256" key="7">
    <source>
        <dbReference type="RuleBase" id="RU363059"/>
    </source>
</evidence>
<dbReference type="Gene3D" id="1.20.1540.10">
    <property type="entry name" value="Rhomboid-like"/>
    <property type="match status" value="1"/>
</dbReference>
<evidence type="ECO:0000256" key="4">
    <source>
        <dbReference type="ARBA" id="ARBA00022824"/>
    </source>
</evidence>
<sequence>MFFTDPNRDYGAVLKSWWSGVPAYTRFIIYVACGTYILSWVMLGFIAKLINIPILTIQYFQFWRLFTSPFIAYSLLTLLFEMMSYLPTACKTERRLGTAKYVAFFMINFLILELAFSALLYGLSFIPSLSGLSLNPTAGLWPLIMVEMVIRCNMNPDSPTSFFCFPIQIKAKYMPWAFLLLFSLFAGVLWDLLVGIILGYLHVYKLMEFTYISNEKAAALENSILMSGLKNITNFINLADAGNEEPMSVVQQGSSGIALQQPNIQVQRSQPFVPFGGQGYRLGGEDNSGPRRHHKLTEVENVKEDDSLV</sequence>
<dbReference type="PANTHER" id="PTHR11009">
    <property type="entry name" value="DER1-LIKE PROTEIN, DERLIN"/>
    <property type="match status" value="1"/>
</dbReference>